<reference evidence="5" key="1">
    <citation type="submission" date="2020-10" db="EMBL/GenBank/DDBJ databases">
        <authorList>
            <person name="Gilroy R."/>
        </authorList>
    </citation>
    <scope>NUCLEOTIDE SEQUENCE</scope>
    <source>
        <strain evidence="5">CHK195-12923</strain>
    </source>
</reference>
<keyword evidence="3" id="KW-0472">Membrane</keyword>
<dbReference type="AlphaFoldDB" id="A0A9D1MKA6"/>
<evidence type="ECO:0000256" key="3">
    <source>
        <dbReference type="SAM" id="Phobius"/>
    </source>
</evidence>
<keyword evidence="5" id="KW-0808">Transferase</keyword>
<organism evidence="5 6">
    <name type="scientific">Candidatus Coproplasma excrementigallinarum</name>
    <dbReference type="NCBI Taxonomy" id="2840747"/>
    <lineage>
        <taxon>Bacteria</taxon>
        <taxon>Bacillati</taxon>
        <taxon>Bacillota</taxon>
        <taxon>Clostridia</taxon>
        <taxon>Eubacteriales</taxon>
        <taxon>Candidatus Coproplasma</taxon>
    </lineage>
</organism>
<gene>
    <name evidence="5" type="ORF">IAB69_03410</name>
</gene>
<comment type="similarity">
    <text evidence="1">Belongs to the bacterial sugar transferase family.</text>
</comment>
<feature type="domain" description="Bacterial sugar transferase" evidence="4">
    <location>
        <begin position="38"/>
        <end position="189"/>
    </location>
</feature>
<dbReference type="PANTHER" id="PTHR30576">
    <property type="entry name" value="COLANIC BIOSYNTHESIS UDP-GLUCOSE LIPID CARRIER TRANSFERASE"/>
    <property type="match status" value="1"/>
</dbReference>
<dbReference type="PANTHER" id="PTHR30576:SF0">
    <property type="entry name" value="UNDECAPRENYL-PHOSPHATE N-ACETYLGALACTOSAMINYL 1-PHOSPHATE TRANSFERASE-RELATED"/>
    <property type="match status" value="1"/>
</dbReference>
<feature type="transmembrane region" description="Helical" evidence="3">
    <location>
        <begin position="12"/>
        <end position="31"/>
    </location>
</feature>
<keyword evidence="2" id="KW-0175">Coiled coil</keyword>
<dbReference type="GO" id="GO:0016780">
    <property type="term" value="F:phosphotransferase activity, for other substituted phosphate groups"/>
    <property type="evidence" value="ECO:0007669"/>
    <property type="project" value="TreeGrafter"/>
</dbReference>
<accession>A0A9D1MKA6</accession>
<reference evidence="5" key="2">
    <citation type="journal article" date="2021" name="PeerJ">
        <title>Extensive microbial diversity within the chicken gut microbiome revealed by metagenomics and culture.</title>
        <authorList>
            <person name="Gilroy R."/>
            <person name="Ravi A."/>
            <person name="Getino M."/>
            <person name="Pursley I."/>
            <person name="Horton D.L."/>
            <person name="Alikhan N.F."/>
            <person name="Baker D."/>
            <person name="Gharbi K."/>
            <person name="Hall N."/>
            <person name="Watson M."/>
            <person name="Adriaenssens E.M."/>
            <person name="Foster-Nyarko E."/>
            <person name="Jarju S."/>
            <person name="Secka A."/>
            <person name="Antonio M."/>
            <person name="Oren A."/>
            <person name="Chaudhuri R.R."/>
            <person name="La Ragione R."/>
            <person name="Hildebrand F."/>
            <person name="Pallen M.J."/>
        </authorList>
    </citation>
    <scope>NUCLEOTIDE SEQUENCE</scope>
    <source>
        <strain evidence="5">CHK195-12923</strain>
    </source>
</reference>
<evidence type="ECO:0000256" key="2">
    <source>
        <dbReference type="SAM" id="Coils"/>
    </source>
</evidence>
<evidence type="ECO:0000313" key="6">
    <source>
        <dbReference type="Proteomes" id="UP000824110"/>
    </source>
</evidence>
<keyword evidence="3" id="KW-0812">Transmembrane</keyword>
<feature type="transmembrane region" description="Helical" evidence="3">
    <location>
        <begin position="43"/>
        <end position="64"/>
    </location>
</feature>
<dbReference type="EMBL" id="DVNE01000032">
    <property type="protein sequence ID" value="HIU61677.1"/>
    <property type="molecule type" value="Genomic_DNA"/>
</dbReference>
<comment type="caution">
    <text evidence="5">The sequence shown here is derived from an EMBL/GenBank/DDBJ whole genome shotgun (WGS) entry which is preliminary data.</text>
</comment>
<keyword evidence="3" id="KW-1133">Transmembrane helix</keyword>
<protein>
    <submittedName>
        <fullName evidence="5">Sugar transferase</fullName>
    </submittedName>
</protein>
<dbReference type="Proteomes" id="UP000824110">
    <property type="component" value="Unassembled WGS sequence"/>
</dbReference>
<sequence length="248" mass="27628">MEAFLEFLRSPWGIVLFTVVAVAIVLFFLAANYRLFTKAVLDFIFGIVAIIVLSPSIIASAIILKVKTGSVLQKHWIAGKGGKPVCVYTFIECEQNGRPCYINRSVINYFPLLFGVICGRLSLLGPLPVSLRDAALTGDEYDLRFAVRPGIISPALKHFGEFPEWEEMFAYECGYVKSRGLFRDAATVLVILLRAVRGEGARLLDFNRAGYADELLRSGKITEEQIEEAEKIAEDEMLSVTRLKNRVG</sequence>
<feature type="coiled-coil region" evidence="2">
    <location>
        <begin position="212"/>
        <end position="246"/>
    </location>
</feature>
<dbReference type="InterPro" id="IPR003362">
    <property type="entry name" value="Bact_transf"/>
</dbReference>
<proteinExistence type="inferred from homology"/>
<evidence type="ECO:0000259" key="4">
    <source>
        <dbReference type="Pfam" id="PF02397"/>
    </source>
</evidence>
<evidence type="ECO:0000256" key="1">
    <source>
        <dbReference type="ARBA" id="ARBA00006464"/>
    </source>
</evidence>
<evidence type="ECO:0000313" key="5">
    <source>
        <dbReference type="EMBL" id="HIU61677.1"/>
    </source>
</evidence>
<dbReference type="Pfam" id="PF02397">
    <property type="entry name" value="Bac_transf"/>
    <property type="match status" value="1"/>
</dbReference>
<name>A0A9D1MKA6_9FIRM</name>